<gene>
    <name evidence="2" type="ORF">TeGR_g12126</name>
</gene>
<feature type="chain" id="PRO_5045633412" description="Cyanovirin-N domain-containing protein" evidence="1">
    <location>
        <begin position="18"/>
        <end position="305"/>
    </location>
</feature>
<name>A0ABQ6MVW3_9STRA</name>
<evidence type="ECO:0000313" key="3">
    <source>
        <dbReference type="Proteomes" id="UP001165060"/>
    </source>
</evidence>
<sequence>MISNLLLLTLLPLSATSICTPSTPSSSWPFDVSPTTAPSCVSSAGGVNDLGTAPTSCANDPASVYLELTPGTSECLSAKAFDCKIPMRNFTSLDYDFAIDSCMGAWAAPLWMTPDTWQWGGGSGEIDSLEFCARDAVSLNFAGGGNQISLESDEVDIDNSEGHVTVRKDEAGIVTITACSAEEAAGTGQCSAPAYASCTECLASETYACWCSEGTANIYDSGGCVDGTDCLWTLVSDIWNGVDGDDGYYGCMTAVPSIGLEKGQPNLDSQCRISVEKITLRGEGGGALEFAPGSPDSCEALTRKE</sequence>
<comment type="caution">
    <text evidence="2">The sequence shown here is derived from an EMBL/GenBank/DDBJ whole genome shotgun (WGS) entry which is preliminary data.</text>
</comment>
<keyword evidence="1" id="KW-0732">Signal</keyword>
<evidence type="ECO:0000256" key="1">
    <source>
        <dbReference type="SAM" id="SignalP"/>
    </source>
</evidence>
<feature type="signal peptide" evidence="1">
    <location>
        <begin position="1"/>
        <end position="17"/>
    </location>
</feature>
<keyword evidence="3" id="KW-1185">Reference proteome</keyword>
<proteinExistence type="predicted"/>
<dbReference type="Proteomes" id="UP001165060">
    <property type="component" value="Unassembled WGS sequence"/>
</dbReference>
<reference evidence="2 3" key="1">
    <citation type="journal article" date="2023" name="Commun. Biol.">
        <title>Genome analysis of Parmales, the sister group of diatoms, reveals the evolutionary specialization of diatoms from phago-mixotrophs to photoautotrophs.</title>
        <authorList>
            <person name="Ban H."/>
            <person name="Sato S."/>
            <person name="Yoshikawa S."/>
            <person name="Yamada K."/>
            <person name="Nakamura Y."/>
            <person name="Ichinomiya M."/>
            <person name="Sato N."/>
            <person name="Blanc-Mathieu R."/>
            <person name="Endo H."/>
            <person name="Kuwata A."/>
            <person name="Ogata H."/>
        </authorList>
    </citation>
    <scope>NUCLEOTIDE SEQUENCE [LARGE SCALE GENOMIC DNA]</scope>
</reference>
<accession>A0ABQ6MVW3</accession>
<evidence type="ECO:0000313" key="2">
    <source>
        <dbReference type="EMBL" id="GMI33552.1"/>
    </source>
</evidence>
<dbReference type="EMBL" id="BRYB01000591">
    <property type="protein sequence ID" value="GMI33552.1"/>
    <property type="molecule type" value="Genomic_DNA"/>
</dbReference>
<protein>
    <recommendedName>
        <fullName evidence="4">Cyanovirin-N domain-containing protein</fullName>
    </recommendedName>
</protein>
<organism evidence="2 3">
    <name type="scientific">Tetraparma gracilis</name>
    <dbReference type="NCBI Taxonomy" id="2962635"/>
    <lineage>
        <taxon>Eukaryota</taxon>
        <taxon>Sar</taxon>
        <taxon>Stramenopiles</taxon>
        <taxon>Ochrophyta</taxon>
        <taxon>Bolidophyceae</taxon>
        <taxon>Parmales</taxon>
        <taxon>Triparmaceae</taxon>
        <taxon>Tetraparma</taxon>
    </lineage>
</organism>
<evidence type="ECO:0008006" key="4">
    <source>
        <dbReference type="Google" id="ProtNLM"/>
    </source>
</evidence>